<gene>
    <name evidence="1" type="ORF">CEXT_41061</name>
</gene>
<evidence type="ECO:0000313" key="2">
    <source>
        <dbReference type="Proteomes" id="UP001054945"/>
    </source>
</evidence>
<comment type="caution">
    <text evidence="1">The sequence shown here is derived from an EMBL/GenBank/DDBJ whole genome shotgun (WGS) entry which is preliminary data.</text>
</comment>
<protein>
    <submittedName>
        <fullName evidence="1">Uncharacterized protein</fullName>
    </submittedName>
</protein>
<dbReference type="AlphaFoldDB" id="A0AAV4QDA5"/>
<dbReference type="Proteomes" id="UP001054945">
    <property type="component" value="Unassembled WGS sequence"/>
</dbReference>
<name>A0AAV4QDA5_CAEEX</name>
<reference evidence="1 2" key="1">
    <citation type="submission" date="2021-06" db="EMBL/GenBank/DDBJ databases">
        <title>Caerostris extrusa draft genome.</title>
        <authorList>
            <person name="Kono N."/>
            <person name="Arakawa K."/>
        </authorList>
    </citation>
    <scope>NUCLEOTIDE SEQUENCE [LARGE SCALE GENOMIC DNA]</scope>
</reference>
<dbReference type="EMBL" id="BPLR01005937">
    <property type="protein sequence ID" value="GIY06212.1"/>
    <property type="molecule type" value="Genomic_DNA"/>
</dbReference>
<sequence>MRNVTDCKITANHTSNLIRRNSNIRSNSKDMRIELFLLHRTLSAKPFPAPTIQPNHSCNCHSCSSHSCPCHSCSSHHAPAIPARAMPARPFLSAPIIPPAIPA</sequence>
<accession>A0AAV4QDA5</accession>
<proteinExistence type="predicted"/>
<keyword evidence="2" id="KW-1185">Reference proteome</keyword>
<organism evidence="1 2">
    <name type="scientific">Caerostris extrusa</name>
    <name type="common">Bark spider</name>
    <name type="synonym">Caerostris bankana</name>
    <dbReference type="NCBI Taxonomy" id="172846"/>
    <lineage>
        <taxon>Eukaryota</taxon>
        <taxon>Metazoa</taxon>
        <taxon>Ecdysozoa</taxon>
        <taxon>Arthropoda</taxon>
        <taxon>Chelicerata</taxon>
        <taxon>Arachnida</taxon>
        <taxon>Araneae</taxon>
        <taxon>Araneomorphae</taxon>
        <taxon>Entelegynae</taxon>
        <taxon>Araneoidea</taxon>
        <taxon>Araneidae</taxon>
        <taxon>Caerostris</taxon>
    </lineage>
</organism>
<evidence type="ECO:0000313" key="1">
    <source>
        <dbReference type="EMBL" id="GIY06212.1"/>
    </source>
</evidence>